<evidence type="ECO:0000313" key="5">
    <source>
        <dbReference type="Proteomes" id="UP000306050"/>
    </source>
</evidence>
<dbReference type="AlphaFoldDB" id="A0A4U7KRP0"/>
<dbReference type="GO" id="GO:0005634">
    <property type="term" value="C:nucleus"/>
    <property type="evidence" value="ECO:0007669"/>
    <property type="project" value="TreeGrafter"/>
</dbReference>
<gene>
    <name evidence="4" type="ORF">EX895_003788</name>
</gene>
<feature type="compositionally biased region" description="Acidic residues" evidence="2">
    <location>
        <begin position="272"/>
        <end position="290"/>
    </location>
</feature>
<feature type="compositionally biased region" description="Low complexity" evidence="2">
    <location>
        <begin position="371"/>
        <end position="385"/>
    </location>
</feature>
<keyword evidence="1" id="KW-0175">Coiled coil</keyword>
<name>A0A4U7KRP0_9BASI</name>
<keyword evidence="5" id="KW-1185">Reference proteome</keyword>
<accession>A0A4U7KRP0</accession>
<reference evidence="4 5" key="1">
    <citation type="submission" date="2019-05" db="EMBL/GenBank/DDBJ databases">
        <title>Sporisorium graminicola CBS 10092 draft sequencing and annotation.</title>
        <authorList>
            <person name="Solano-Gonzalez S."/>
            <person name="Caddick M.X."/>
            <person name="Darby A."/>
        </authorList>
    </citation>
    <scope>NUCLEOTIDE SEQUENCE [LARGE SCALE GENOMIC DNA]</scope>
    <source>
        <strain evidence="4 5">CBS 10092</strain>
    </source>
</reference>
<evidence type="ECO:0000256" key="2">
    <source>
        <dbReference type="SAM" id="MobiDB-lite"/>
    </source>
</evidence>
<evidence type="ECO:0000313" key="4">
    <source>
        <dbReference type="EMBL" id="TKY87111.1"/>
    </source>
</evidence>
<proteinExistence type="predicted"/>
<feature type="compositionally biased region" description="Low complexity" evidence="2">
    <location>
        <begin position="18"/>
        <end position="33"/>
    </location>
</feature>
<evidence type="ECO:0000259" key="3">
    <source>
        <dbReference type="Pfam" id="PF09073"/>
    </source>
</evidence>
<dbReference type="EMBL" id="SRRM01000014">
    <property type="protein sequence ID" value="TKY87111.1"/>
    <property type="molecule type" value="Genomic_DNA"/>
</dbReference>
<dbReference type="InterPro" id="IPR037393">
    <property type="entry name" value="Bud22/SRFB1"/>
</dbReference>
<feature type="compositionally biased region" description="Acidic residues" evidence="2">
    <location>
        <begin position="299"/>
        <end position="314"/>
    </location>
</feature>
<dbReference type="InterPro" id="IPR015158">
    <property type="entry name" value="Bud22_dom"/>
</dbReference>
<evidence type="ECO:0000256" key="1">
    <source>
        <dbReference type="ARBA" id="ARBA00023054"/>
    </source>
</evidence>
<feature type="region of interest" description="Disordered" evidence="2">
    <location>
        <begin position="255"/>
        <end position="618"/>
    </location>
</feature>
<feature type="compositionally biased region" description="Basic and acidic residues" evidence="2">
    <location>
        <begin position="502"/>
        <end position="516"/>
    </location>
</feature>
<organism evidence="4 5">
    <name type="scientific">Sporisorium graminicola</name>
    <dbReference type="NCBI Taxonomy" id="280036"/>
    <lineage>
        <taxon>Eukaryota</taxon>
        <taxon>Fungi</taxon>
        <taxon>Dikarya</taxon>
        <taxon>Basidiomycota</taxon>
        <taxon>Ustilaginomycotina</taxon>
        <taxon>Ustilaginomycetes</taxon>
        <taxon>Ustilaginales</taxon>
        <taxon>Ustilaginaceae</taxon>
        <taxon>Sporisorium</taxon>
    </lineage>
</organism>
<feature type="compositionally biased region" description="Acidic residues" evidence="2">
    <location>
        <begin position="67"/>
        <end position="89"/>
    </location>
</feature>
<dbReference type="GO" id="GO:0030490">
    <property type="term" value="P:maturation of SSU-rRNA"/>
    <property type="evidence" value="ECO:0007669"/>
    <property type="project" value="TreeGrafter"/>
</dbReference>
<sequence>MVCIPARKGKRKAPSPSPEASDSSSSEASSSRSAVEEEEAVSAENSDHDQASNIDSDSGLHDNTTSDSEEEQVDDNNESATESDDDDDDARALPKLDTAKARTKLHHVAKTLRATAKKSKTFEVQKLIKKLKGLRKKASLADQAEAAEKELVALKSIDTALLAGRALITKMVKAKLMPRPAELESADEADYVYLQMVRDEEMLGEAVLSDPVVADGDKAVEKAKAKIASSKVLADEVGKFVEELKKLVRIETAASNKKEVEEDVKGKGRAEEGEEEREWSGSEEESDSEEDTPRRVALVDDDDDEEQGEDADEEQLMRIGSEKMKALGDLSQWDDMIGSDSGAESASEAEDETPTKRKRKSRQDSDESSDDSASNSNGDDSSASSSDEDGDDDASDSDMDSDASTSSSSTRPRKRKASSSSSKPTKKTKSSTASTFLPSLSTGFIAGRSDDEWSDAEADLADRDLSELKSGSSKKERKNRMGQRARKALYEKKYGSNANHIKVREKQKQAKLERHPSSTNAVRGGRQRPPAFQPPVKKDGGWGGPVAPLPKQPRVVRAPPPAAVPVARHETGARSGAQKPTPAAAPKSQEMHPSWIAKQKQKELMAQVKPQGKKVVFD</sequence>
<dbReference type="GO" id="GO:0030686">
    <property type="term" value="C:90S preribosome"/>
    <property type="evidence" value="ECO:0007669"/>
    <property type="project" value="TreeGrafter"/>
</dbReference>
<feature type="compositionally biased region" description="Polar residues" evidence="2">
    <location>
        <begin position="51"/>
        <end position="66"/>
    </location>
</feature>
<feature type="compositionally biased region" description="Basic residues" evidence="2">
    <location>
        <begin position="475"/>
        <end position="487"/>
    </location>
</feature>
<dbReference type="OrthoDB" id="3364872at2759"/>
<protein>
    <recommendedName>
        <fullName evidence="3">Bud22 domain-containing protein</fullName>
    </recommendedName>
</protein>
<dbReference type="Pfam" id="PF09073">
    <property type="entry name" value="BUD22"/>
    <property type="match status" value="1"/>
</dbReference>
<feature type="compositionally biased region" description="Basic and acidic residues" evidence="2">
    <location>
        <begin position="256"/>
        <end position="271"/>
    </location>
</feature>
<comment type="caution">
    <text evidence="4">The sequence shown here is derived from an EMBL/GenBank/DDBJ whole genome shotgun (WGS) entry which is preliminary data.</text>
</comment>
<dbReference type="Proteomes" id="UP000306050">
    <property type="component" value="Chromosome SGRAM_22"/>
</dbReference>
<dbReference type="GeneID" id="40726683"/>
<dbReference type="RefSeq" id="XP_029739096.1">
    <property type="nucleotide sequence ID" value="XM_029884386.1"/>
</dbReference>
<feature type="compositionally biased region" description="Acidic residues" evidence="2">
    <location>
        <begin position="386"/>
        <end position="401"/>
    </location>
</feature>
<dbReference type="KEGG" id="sgra:EX895_003788"/>
<feature type="domain" description="Bud22" evidence="3">
    <location>
        <begin position="105"/>
        <end position="618"/>
    </location>
</feature>
<feature type="region of interest" description="Disordered" evidence="2">
    <location>
        <begin position="1"/>
        <end position="98"/>
    </location>
</feature>
<dbReference type="PANTHER" id="PTHR23325:SF1">
    <property type="entry name" value="SERUM RESPONSE FACTOR-BINDING PROTEIN 1"/>
    <property type="match status" value="1"/>
</dbReference>
<dbReference type="PANTHER" id="PTHR23325">
    <property type="entry name" value="SERUM RESPONSE FACTOR-BINDING"/>
    <property type="match status" value="1"/>
</dbReference>